<evidence type="ECO:0000256" key="1">
    <source>
        <dbReference type="SAM" id="Coils"/>
    </source>
</evidence>
<accession>A0A0K9P3W9</accession>
<proteinExistence type="predicted"/>
<evidence type="ECO:0000313" key="3">
    <source>
        <dbReference type="Proteomes" id="UP000036987"/>
    </source>
</evidence>
<evidence type="ECO:0000313" key="2">
    <source>
        <dbReference type="EMBL" id="KMZ63736.1"/>
    </source>
</evidence>
<keyword evidence="3" id="KW-1185">Reference proteome</keyword>
<dbReference type="InterPro" id="IPR040320">
    <property type="entry name" value="At4g37920-like"/>
</dbReference>
<organism evidence="2 3">
    <name type="scientific">Zostera marina</name>
    <name type="common">Eelgrass</name>
    <dbReference type="NCBI Taxonomy" id="29655"/>
    <lineage>
        <taxon>Eukaryota</taxon>
        <taxon>Viridiplantae</taxon>
        <taxon>Streptophyta</taxon>
        <taxon>Embryophyta</taxon>
        <taxon>Tracheophyta</taxon>
        <taxon>Spermatophyta</taxon>
        <taxon>Magnoliopsida</taxon>
        <taxon>Liliopsida</taxon>
        <taxon>Zosteraceae</taxon>
        <taxon>Zostera</taxon>
    </lineage>
</organism>
<protein>
    <submittedName>
        <fullName evidence="2">Uncharacterized protein, chloroplastic</fullName>
    </submittedName>
</protein>
<keyword evidence="1" id="KW-0175">Coiled coil</keyword>
<dbReference type="PANTHER" id="PTHR31755">
    <property type="entry name" value="FOLATE RECEPTOR-LIKE"/>
    <property type="match status" value="1"/>
</dbReference>
<reference evidence="3" key="1">
    <citation type="journal article" date="2016" name="Nature">
        <title>The genome of the seagrass Zostera marina reveals angiosperm adaptation to the sea.</title>
        <authorList>
            <person name="Olsen J.L."/>
            <person name="Rouze P."/>
            <person name="Verhelst B."/>
            <person name="Lin Y.-C."/>
            <person name="Bayer T."/>
            <person name="Collen J."/>
            <person name="Dattolo E."/>
            <person name="De Paoli E."/>
            <person name="Dittami S."/>
            <person name="Maumus F."/>
            <person name="Michel G."/>
            <person name="Kersting A."/>
            <person name="Lauritano C."/>
            <person name="Lohaus R."/>
            <person name="Toepel M."/>
            <person name="Tonon T."/>
            <person name="Vanneste K."/>
            <person name="Amirebrahimi M."/>
            <person name="Brakel J."/>
            <person name="Bostroem C."/>
            <person name="Chovatia M."/>
            <person name="Grimwood J."/>
            <person name="Jenkins J.W."/>
            <person name="Jueterbock A."/>
            <person name="Mraz A."/>
            <person name="Stam W.T."/>
            <person name="Tice H."/>
            <person name="Bornberg-Bauer E."/>
            <person name="Green P.J."/>
            <person name="Pearson G.A."/>
            <person name="Procaccini G."/>
            <person name="Duarte C.M."/>
            <person name="Schmutz J."/>
            <person name="Reusch T.B.H."/>
            <person name="Van de Peer Y."/>
        </authorList>
    </citation>
    <scope>NUCLEOTIDE SEQUENCE [LARGE SCALE GENOMIC DNA]</scope>
    <source>
        <strain evidence="3">cv. Finnish</strain>
    </source>
</reference>
<comment type="caution">
    <text evidence="2">The sequence shown here is derived from an EMBL/GenBank/DDBJ whole genome shotgun (WGS) entry which is preliminary data.</text>
</comment>
<dbReference type="OMA" id="IMYHIYK"/>
<name>A0A0K9P3W9_ZOSMR</name>
<dbReference type="AlphaFoldDB" id="A0A0K9P3W9"/>
<dbReference type="PANTHER" id="PTHR31755:SF2">
    <property type="entry name" value="OS08G0320800 PROTEIN"/>
    <property type="match status" value="1"/>
</dbReference>
<dbReference type="OrthoDB" id="509361at2759"/>
<gene>
    <name evidence="2" type="ORF">ZOSMA_39G00070</name>
</gene>
<sequence>MILGVASIYPTHYSCFTVDGATVTARSGRRKRIPIQRVFYLPPPCHYHHLFRRSTHCHTLGTSIEGGTAAVDIEESEIAKGYTMTQFCDRMIEVFLHEKPQLKDWRKFLVFREEWKKYSKNFYRRCELRADLEEDSSVKKKFVELARKVKKVDQEMERHSELLKEIQDNPTDINTVVARRRKEFTGEFFHHVNVVSEVCDSLEDRDAMARLGVKCLSAVRAYDNAADNPDMLVAAQTKFDDILNSPSLVAACDKIRSLAKSKELDSSLILLINSSWAAAKESTTMKNEVKDIMYHIYKTTKNGLKSIAPKEIKLLKYLLNITDPEERFSALASAFSLENEHEPKSRDALYSTPKELHKWIKIMLDSYLLNKEDTELKEVQNLSDPIIIQRLFILKKTLEDEYLQAKDEKYNEMEE</sequence>
<dbReference type="STRING" id="29655.A0A0K9P3W9"/>
<dbReference type="EMBL" id="LFYR01001212">
    <property type="protein sequence ID" value="KMZ63736.1"/>
    <property type="molecule type" value="Genomic_DNA"/>
</dbReference>
<dbReference type="Proteomes" id="UP000036987">
    <property type="component" value="Unassembled WGS sequence"/>
</dbReference>
<feature type="coiled-coil region" evidence="1">
    <location>
        <begin position="388"/>
        <end position="415"/>
    </location>
</feature>